<feature type="compositionally biased region" description="Polar residues" evidence="4">
    <location>
        <begin position="872"/>
        <end position="881"/>
    </location>
</feature>
<dbReference type="PANTHER" id="PTHR22880">
    <property type="entry name" value="FALZ-RELATED BROMODOMAIN-CONTAINING PROTEINS"/>
    <property type="match status" value="1"/>
</dbReference>
<dbReference type="FunFam" id="1.20.920.10:FF:000002">
    <property type="entry name" value="Bromodomain-containing protein 4"/>
    <property type="match status" value="1"/>
</dbReference>
<feature type="compositionally biased region" description="Polar residues" evidence="4">
    <location>
        <begin position="283"/>
        <end position="324"/>
    </location>
</feature>
<sequence length="1455" mass="160980">MWNGSNGSVMANFYDFNEEIDTLSSNTNFRQQNSSTMQQQTNDSIATASTTLNMTASSISSNVTSTPIIATNNSSSTNLSSSQSSISMSEDREKTPPFIETIIEPVNGILQPAVKPHPSRPGRATNQLHFIHKTVMKAVWKHQFSWPFQQPVDTIKLNLPDYHKIIKKPMDLGTVKKRLENNYYWKAQECMDDFQTMFDNCYIYNKPGEDVVVMAQALEKLYRSKVAQMPKDEIKIETASTKGVKKKPKTPQGTLVASTPTTPVSVNKVPAPKSSSSSSSVSTLPQNSISSSNAQVSTMLPSTESSSAVIPGSTNKPTGINANVQATPTPLAPQSSTLHNLIMPQPTNNSQMPTSSGGGTSSFLVNQPMINTVSIPSQQPAKVKKGVKRKADTTTPTSSFNDSGYPSADTKVSTRGRQDALPHTSNAYPISPANVHNSQQSTPKNKEKLSEALKSCNEILKELFSKKHSGYAWPFYKPVDAKMLGLHDYHDIIKKPMDLGTVKRKMDEREYKSAAEFEADVRLIFTNCYKYNPPDHDVVKMGRKLQDVFEMRFANIPDEPVTTYPSQHNNNNTNTNNNNNNSQIINDTSSEESESNAESEDSEESIDENSLRDKIEKTQEHLTKLKEKLDRLLKKKSNMVPVMKKHMKKNKHSSSFKETPKLKNNKTDNNNTKSKGQKQLKTAAATAIGPTANVTLTQSSSATSGGGATAVKRMKSSGSSNVHGTTQSKSSNKKKHQPPAGNFNSEEEDNAKPMSYDEKRQLSLDINMLPGDKLGRVVNIIQSRELSLRDSNPDELEIDFETLMPSTLRELEAYVAQCLRKKTRKPYYKKVAGKSKAEQMTERQQELERRLQDVTGQLGSNKKGTKKDDSSKANPQNQSRQSSSSSSSDSSSSSSSDSSSSDSSDSEAGNDVKFPIIKEININNLASETKIPKTTKAEPQDIKIPILPLLPPSNVKVTEANLEPITLSINTIATTLANTEHLPFVTNSSISNNTSTILDVPKETGSLLSLEPHPKLELPTLQPPTTSSSSSAGILQTNNNISNSNKMEINQPTPIVPAQQNLPSSQPQPPTSNMIITTTNNAVPLPAIVNNINNPLHVHNNSSNNNSKLSASISMNQFTDPLEHTLASLEQPQLNIPKNQDINSMLMDIQKQHQQQQQQQLQMSQLMSQIPVTHPSNTNNFGPDFNGVNGLMNILGIQSVDTANLQLLNQQMKGSAGRFPDVWNVPNPSLPINPMTSRNNNPPNWEHQQATAMKQDKIILTPKPIQELLANVNEKPKLINTNAPDLRVNPAFGQSFSKYEQNLKNANSWSQLASSHETLNTSSKSKLPSDTFQEFRTKAKEQQQRQKQEAEKIKRQQKEQELKRQQESLQKQTKVDDGSNGQSRKLQNDPIANIMEEMRAVTPPVSAESQQSERSAARRAEERAAEQERRRREALSRPIDLNKQGDLMAEFEELL</sequence>
<dbReference type="SUPFAM" id="SSF47370">
    <property type="entry name" value="Bromodomain"/>
    <property type="match status" value="2"/>
</dbReference>
<evidence type="ECO:0000256" key="1">
    <source>
        <dbReference type="ARBA" id="ARBA00022737"/>
    </source>
</evidence>
<dbReference type="FunFam" id="1.20.1270.220:FF:000001">
    <property type="entry name" value="bromodomain-containing protein 2 isoform X1"/>
    <property type="match status" value="1"/>
</dbReference>
<dbReference type="InterPro" id="IPR036427">
    <property type="entry name" value="Bromodomain-like_sf"/>
</dbReference>
<feature type="domain" description="Bromo" evidence="5">
    <location>
        <begin position="140"/>
        <end position="212"/>
    </location>
</feature>
<feature type="compositionally biased region" description="Basic and acidic residues" evidence="4">
    <location>
        <begin position="835"/>
        <end position="852"/>
    </location>
</feature>
<dbReference type="PANTHER" id="PTHR22880:SF225">
    <property type="entry name" value="BROMODOMAIN-CONTAINING PROTEIN BET-1-RELATED"/>
    <property type="match status" value="1"/>
</dbReference>
<keyword evidence="1" id="KW-0677">Repeat</keyword>
<name>A0A9N9WTS4_9DIPT</name>
<dbReference type="InterPro" id="IPR031354">
    <property type="entry name" value="BRD4_CDT"/>
</dbReference>
<dbReference type="CDD" id="cd05498">
    <property type="entry name" value="Bromo_Brdt_II_like"/>
    <property type="match status" value="1"/>
</dbReference>
<dbReference type="GO" id="GO:0005634">
    <property type="term" value="C:nucleus"/>
    <property type="evidence" value="ECO:0007669"/>
    <property type="project" value="TreeGrafter"/>
</dbReference>
<protein>
    <submittedName>
        <fullName evidence="7">Uncharacterized protein</fullName>
    </submittedName>
</protein>
<dbReference type="CDD" id="cd05497">
    <property type="entry name" value="Bromo_Brdt_I_like"/>
    <property type="match status" value="1"/>
</dbReference>
<feature type="region of interest" description="Disordered" evidence="4">
    <location>
        <begin position="826"/>
        <end position="912"/>
    </location>
</feature>
<feature type="region of interest" description="Disordered" evidence="4">
    <location>
        <begin position="559"/>
        <end position="614"/>
    </location>
</feature>
<feature type="compositionally biased region" description="Low complexity" evidence="4">
    <location>
        <begin position="882"/>
        <end position="903"/>
    </location>
</feature>
<dbReference type="Pfam" id="PF17105">
    <property type="entry name" value="BRD4_CDT"/>
    <property type="match status" value="1"/>
</dbReference>
<feature type="compositionally biased region" description="Polar residues" evidence="4">
    <location>
        <begin position="716"/>
        <end position="730"/>
    </location>
</feature>
<evidence type="ECO:0000259" key="5">
    <source>
        <dbReference type="PROSITE" id="PS50014"/>
    </source>
</evidence>
<keyword evidence="8" id="KW-1185">Reference proteome</keyword>
<feature type="domain" description="NET" evidence="6">
    <location>
        <begin position="744"/>
        <end position="826"/>
    </location>
</feature>
<feature type="compositionally biased region" description="Polar residues" evidence="4">
    <location>
        <begin position="1032"/>
        <end position="1053"/>
    </location>
</feature>
<evidence type="ECO:0000256" key="3">
    <source>
        <dbReference type="PROSITE-ProRule" id="PRU00035"/>
    </source>
</evidence>
<keyword evidence="2 3" id="KW-0103">Bromodomain</keyword>
<dbReference type="PROSITE" id="PS51525">
    <property type="entry name" value="NET"/>
    <property type="match status" value="1"/>
</dbReference>
<evidence type="ECO:0000256" key="4">
    <source>
        <dbReference type="SAM" id="MobiDB-lite"/>
    </source>
</evidence>
<reference evidence="7" key="2">
    <citation type="submission" date="2022-10" db="EMBL/GenBank/DDBJ databases">
        <authorList>
            <consortium name="ENA_rothamsted_submissions"/>
            <consortium name="culmorum"/>
            <person name="King R."/>
        </authorList>
    </citation>
    <scope>NUCLEOTIDE SEQUENCE</scope>
</reference>
<feature type="compositionally biased region" description="Basic and acidic residues" evidence="4">
    <location>
        <begin position="1415"/>
        <end position="1435"/>
    </location>
</feature>
<feature type="compositionally biased region" description="Low complexity" evidence="4">
    <location>
        <begin position="1021"/>
        <end position="1031"/>
    </location>
</feature>
<dbReference type="Gene3D" id="1.20.920.10">
    <property type="entry name" value="Bromodomain-like"/>
    <property type="match status" value="2"/>
</dbReference>
<feature type="compositionally biased region" description="Low complexity" evidence="4">
    <location>
        <begin position="70"/>
        <end position="88"/>
    </location>
</feature>
<feature type="domain" description="Bromo" evidence="5">
    <location>
        <begin position="467"/>
        <end position="539"/>
    </location>
</feature>
<feature type="region of interest" description="Disordered" evidence="4">
    <location>
        <begin position="697"/>
        <end position="756"/>
    </location>
</feature>
<evidence type="ECO:0000313" key="7">
    <source>
        <dbReference type="EMBL" id="CAG9803817.1"/>
    </source>
</evidence>
<dbReference type="GO" id="GO:0006355">
    <property type="term" value="P:regulation of DNA-templated transcription"/>
    <property type="evidence" value="ECO:0007669"/>
    <property type="project" value="TreeGrafter"/>
</dbReference>
<reference evidence="7" key="1">
    <citation type="submission" date="2022-01" db="EMBL/GenBank/DDBJ databases">
        <authorList>
            <person name="King R."/>
        </authorList>
    </citation>
    <scope>NUCLEOTIDE SEQUENCE</scope>
</reference>
<feature type="region of interest" description="Disordered" evidence="4">
    <location>
        <begin position="1336"/>
        <end position="1445"/>
    </location>
</feature>
<gene>
    <name evidence="7" type="ORF">CHIRRI_LOCUS6713</name>
</gene>
<dbReference type="InterPro" id="IPR018359">
    <property type="entry name" value="Bromodomain_CS"/>
</dbReference>
<feature type="compositionally biased region" description="Polar residues" evidence="4">
    <location>
        <begin position="393"/>
        <end position="415"/>
    </location>
</feature>
<dbReference type="GO" id="GO:0000785">
    <property type="term" value="C:chromatin"/>
    <property type="evidence" value="ECO:0007669"/>
    <property type="project" value="TreeGrafter"/>
</dbReference>
<feature type="compositionally biased region" description="Polar residues" evidence="4">
    <location>
        <begin position="423"/>
        <end position="443"/>
    </location>
</feature>
<dbReference type="OrthoDB" id="21449at2759"/>
<feature type="region of interest" description="Disordered" evidence="4">
    <location>
        <begin position="343"/>
        <end position="447"/>
    </location>
</feature>
<accession>A0A9N9WTS4</accession>
<evidence type="ECO:0000256" key="2">
    <source>
        <dbReference type="ARBA" id="ARBA00023117"/>
    </source>
</evidence>
<proteinExistence type="predicted"/>
<dbReference type="InterPro" id="IPR038336">
    <property type="entry name" value="NET_sf"/>
</dbReference>
<dbReference type="InterPro" id="IPR050935">
    <property type="entry name" value="Bromo_chromatin_reader"/>
</dbReference>
<feature type="compositionally biased region" description="Basic residues" evidence="4">
    <location>
        <begin position="640"/>
        <end position="654"/>
    </location>
</feature>
<dbReference type="InterPro" id="IPR001487">
    <property type="entry name" value="Bromodomain"/>
</dbReference>
<dbReference type="Pfam" id="PF00439">
    <property type="entry name" value="Bromodomain"/>
    <property type="match status" value="2"/>
</dbReference>
<dbReference type="SMART" id="SM00297">
    <property type="entry name" value="BROMO"/>
    <property type="match status" value="2"/>
</dbReference>
<feature type="compositionally biased region" description="Basic and acidic residues" evidence="4">
    <location>
        <begin position="1336"/>
        <end position="1366"/>
    </location>
</feature>
<feature type="region of interest" description="Disordered" evidence="4">
    <location>
        <begin position="1021"/>
        <end position="1072"/>
    </location>
</feature>
<feature type="compositionally biased region" description="Low complexity" evidence="4">
    <location>
        <begin position="263"/>
        <end position="282"/>
    </location>
</feature>
<dbReference type="Proteomes" id="UP001153620">
    <property type="component" value="Chromosome 2"/>
</dbReference>
<dbReference type="FunFam" id="1.20.920.10:FF:000003">
    <property type="entry name" value="Bromodomain-containing protein 2"/>
    <property type="match status" value="1"/>
</dbReference>
<feature type="compositionally biased region" description="Acidic residues" evidence="4">
    <location>
        <begin position="589"/>
        <end position="607"/>
    </location>
</feature>
<evidence type="ECO:0000259" key="6">
    <source>
        <dbReference type="PROSITE" id="PS51525"/>
    </source>
</evidence>
<feature type="compositionally biased region" description="Polar residues" evidence="4">
    <location>
        <begin position="251"/>
        <end position="262"/>
    </location>
</feature>
<feature type="compositionally biased region" description="Low complexity" evidence="4">
    <location>
        <begin position="569"/>
        <end position="588"/>
    </location>
</feature>
<dbReference type="Pfam" id="PF17035">
    <property type="entry name" value="BET"/>
    <property type="match status" value="1"/>
</dbReference>
<feature type="compositionally biased region" description="Polar residues" evidence="4">
    <location>
        <begin position="343"/>
        <end position="380"/>
    </location>
</feature>
<evidence type="ECO:0000313" key="8">
    <source>
        <dbReference type="Proteomes" id="UP001153620"/>
    </source>
</evidence>
<dbReference type="Gene3D" id="1.20.1270.220">
    <property type="match status" value="1"/>
</dbReference>
<feature type="region of interest" description="Disordered" evidence="4">
    <location>
        <begin position="238"/>
        <end position="324"/>
    </location>
</feature>
<dbReference type="EMBL" id="OU895878">
    <property type="protein sequence ID" value="CAG9803817.1"/>
    <property type="molecule type" value="Genomic_DNA"/>
</dbReference>
<feature type="region of interest" description="Disordered" evidence="4">
    <location>
        <begin position="70"/>
        <end position="92"/>
    </location>
</feature>
<dbReference type="InterPro" id="IPR043508">
    <property type="entry name" value="Bromo_Brdt_I"/>
</dbReference>
<dbReference type="GO" id="GO:0006338">
    <property type="term" value="P:chromatin remodeling"/>
    <property type="evidence" value="ECO:0007669"/>
    <property type="project" value="TreeGrafter"/>
</dbReference>
<dbReference type="PROSITE" id="PS50014">
    <property type="entry name" value="BROMODOMAIN_2"/>
    <property type="match status" value="2"/>
</dbReference>
<feature type="region of interest" description="Disordered" evidence="4">
    <location>
        <begin position="640"/>
        <end position="685"/>
    </location>
</feature>
<dbReference type="InterPro" id="IPR027353">
    <property type="entry name" value="NET_dom"/>
</dbReference>
<organism evidence="7 8">
    <name type="scientific">Chironomus riparius</name>
    <dbReference type="NCBI Taxonomy" id="315576"/>
    <lineage>
        <taxon>Eukaryota</taxon>
        <taxon>Metazoa</taxon>
        <taxon>Ecdysozoa</taxon>
        <taxon>Arthropoda</taxon>
        <taxon>Hexapoda</taxon>
        <taxon>Insecta</taxon>
        <taxon>Pterygota</taxon>
        <taxon>Neoptera</taxon>
        <taxon>Endopterygota</taxon>
        <taxon>Diptera</taxon>
        <taxon>Nematocera</taxon>
        <taxon>Chironomoidea</taxon>
        <taxon>Chironomidae</taxon>
        <taxon>Chironominae</taxon>
        <taxon>Chironomus</taxon>
    </lineage>
</organism>
<dbReference type="PRINTS" id="PR00503">
    <property type="entry name" value="BROMODOMAIN"/>
</dbReference>
<dbReference type="PROSITE" id="PS00633">
    <property type="entry name" value="BROMODOMAIN_1"/>
    <property type="match status" value="2"/>
</dbReference>
<dbReference type="InterPro" id="IPR043509">
    <property type="entry name" value="Bromo_Brdt_II"/>
</dbReference>